<protein>
    <submittedName>
        <fullName evidence="1">Uncharacterized protein</fullName>
    </submittedName>
</protein>
<keyword evidence="2" id="KW-1185">Reference proteome</keyword>
<sequence>MFPNTQTISLLPKEIQIYRDYINNQTDPIKREVFNYSLVSYISKSIEPFPVNAECLYEINSNHILQYFALSYIRHRQQHKNSLDYTCIRLEDLFYTSNFIKVFFDTLLPIKKESLESIFWIFPKLEIKYFVSNNFFEGNFNSHFYDDTTLIKFIMIISEFSQYEVHELADSSEDYLKTINYPTLILANIGLYEKGIIKIKDENNTVGIYLDLNSKQEECQIFSNNSSFLKQSILNVINKTQNLKYNMEDFL</sequence>
<gene>
    <name evidence="1" type="ORF">SAMN05660462_01076</name>
</gene>
<proteinExistence type="predicted"/>
<dbReference type="STRING" id="415015.SAMN05660462_01076"/>
<organism evidence="1 2">
    <name type="scientific">Proteiniborus ethanoligenes</name>
    <dbReference type="NCBI Taxonomy" id="415015"/>
    <lineage>
        <taxon>Bacteria</taxon>
        <taxon>Bacillati</taxon>
        <taxon>Bacillota</taxon>
        <taxon>Clostridia</taxon>
        <taxon>Eubacteriales</taxon>
        <taxon>Proteiniborus</taxon>
    </lineage>
</organism>
<dbReference type="Proteomes" id="UP000198625">
    <property type="component" value="Unassembled WGS sequence"/>
</dbReference>
<accession>A0A1H3NAB6</accession>
<evidence type="ECO:0000313" key="2">
    <source>
        <dbReference type="Proteomes" id="UP000198625"/>
    </source>
</evidence>
<evidence type="ECO:0000313" key="1">
    <source>
        <dbReference type="EMBL" id="SDY85693.1"/>
    </source>
</evidence>
<dbReference type="EMBL" id="FNQE01000009">
    <property type="protein sequence ID" value="SDY85693.1"/>
    <property type="molecule type" value="Genomic_DNA"/>
</dbReference>
<dbReference type="AlphaFoldDB" id="A0A1H3NAB6"/>
<dbReference type="RefSeq" id="WP_091728243.1">
    <property type="nucleotide sequence ID" value="NZ_FNQE01000009.1"/>
</dbReference>
<name>A0A1H3NAB6_9FIRM</name>
<reference evidence="1 2" key="1">
    <citation type="submission" date="2016-10" db="EMBL/GenBank/DDBJ databases">
        <authorList>
            <person name="de Groot N.N."/>
        </authorList>
    </citation>
    <scope>NUCLEOTIDE SEQUENCE [LARGE SCALE GENOMIC DNA]</scope>
    <source>
        <strain evidence="1 2">DSM 21650</strain>
    </source>
</reference>
<dbReference type="OrthoDB" id="1952016at2"/>